<dbReference type="AlphaFoldDB" id="A0A1M4Y223"/>
<dbReference type="SUPFAM" id="SSF81296">
    <property type="entry name" value="E set domains"/>
    <property type="match status" value="1"/>
</dbReference>
<dbReference type="InterPro" id="IPR006047">
    <property type="entry name" value="GH13_cat_dom"/>
</dbReference>
<dbReference type="Gene3D" id="3.20.20.80">
    <property type="entry name" value="Glycosidases"/>
    <property type="match status" value="1"/>
</dbReference>
<dbReference type="InterPro" id="IPR013783">
    <property type="entry name" value="Ig-like_fold"/>
</dbReference>
<dbReference type="GO" id="GO:0004553">
    <property type="term" value="F:hydrolase activity, hydrolyzing O-glycosyl compounds"/>
    <property type="evidence" value="ECO:0007669"/>
    <property type="project" value="InterPro"/>
</dbReference>
<organism evidence="3 4">
    <name type="scientific">Clostridium fallax</name>
    <dbReference type="NCBI Taxonomy" id="1533"/>
    <lineage>
        <taxon>Bacteria</taxon>
        <taxon>Bacillati</taxon>
        <taxon>Bacillota</taxon>
        <taxon>Clostridia</taxon>
        <taxon>Eubacteriales</taxon>
        <taxon>Clostridiaceae</taxon>
        <taxon>Clostridium</taxon>
    </lineage>
</organism>
<dbReference type="PANTHER" id="PTHR43002">
    <property type="entry name" value="GLYCOGEN DEBRANCHING ENZYME"/>
    <property type="match status" value="1"/>
</dbReference>
<evidence type="ECO:0000313" key="3">
    <source>
        <dbReference type="EMBL" id="SHE99613.1"/>
    </source>
</evidence>
<accession>A0A1M4Y223</accession>
<name>A0A1M4Y223_9CLOT</name>
<dbReference type="SUPFAM" id="SSF51445">
    <property type="entry name" value="(Trans)glycosidases"/>
    <property type="match status" value="1"/>
</dbReference>
<feature type="domain" description="Glycosyl hydrolase family 13 catalytic" evidence="2">
    <location>
        <begin position="157"/>
        <end position="562"/>
    </location>
</feature>
<keyword evidence="4" id="KW-1185">Reference proteome</keyword>
<protein>
    <submittedName>
        <fullName evidence="3">Pullulanase</fullName>
    </submittedName>
</protein>
<sequence length="657" mass="75134">MKVLKEDILKSIKDKKDLSPIYESNEFEKNYFYNGDLGIIYSEDKTIFKLWSPVAENVNIAFYSGGLGERLIKIESMEKSEKGLWTFEAKGDLKGQFYNYLITINGEEREAVDPYAKAVGVNGFRGAIINLEDTNPTDWIYDSKPELKSINDSIIYELHVRDFSIDEDSGMINKGKFLAFTEENTKNSLGNSTGISHLKELGITHIHLLPCYDFNSIDESKSLDSQYNWGYDPENYNVPEGSYSTNPYNPETRIIEFKKAIKSLHDNGIRVIMDVVYNHTEKTEESNFHKVVPYYYHRQNSDGSFSNGSGCSNETASNRKMVRKFIIDSLTYWAKEYHIDGFRFDLMAIHDIETMNKIREELNKIDSSIIIYGEGWNGGPSTLPENKRASKANVLKLDNNIAAFSDDIRDGVKGHVFYEKDGGFVNGLGFEETIKFGVVASTEHPQINYSKINYSNNPWAKEPSQCINYVSAHDNLTLWDKISITGKNLSIEDKIKMDKLSNAIVLTSQGIPFIHSGEEFLRTKYGDENSYKSGDKVNKIDWKRKNQFKEVFNYYRGLIALRKKYSIFRMKTNEDIKSCISFFDTNENNLVAYSLKNKNENFIVIYNGNNKEVEISIPFGNWGVLVNENKAGLDILQYIKDDRIKVGSISALVIKSI</sequence>
<evidence type="ECO:0000256" key="1">
    <source>
        <dbReference type="ARBA" id="ARBA00008061"/>
    </source>
</evidence>
<evidence type="ECO:0000313" key="4">
    <source>
        <dbReference type="Proteomes" id="UP000184035"/>
    </source>
</evidence>
<dbReference type="SMART" id="SM00642">
    <property type="entry name" value="Aamy"/>
    <property type="match status" value="1"/>
</dbReference>
<dbReference type="InterPro" id="IPR014756">
    <property type="entry name" value="Ig_E-set"/>
</dbReference>
<dbReference type="Pfam" id="PF21653">
    <property type="entry name" value="pulA_all-beta"/>
    <property type="match status" value="1"/>
</dbReference>
<dbReference type="InterPro" id="IPR011840">
    <property type="entry name" value="PulA_typeI"/>
</dbReference>
<dbReference type="Gene3D" id="2.60.40.10">
    <property type="entry name" value="Immunoglobulins"/>
    <property type="match status" value="1"/>
</dbReference>
<dbReference type="OrthoDB" id="9761875at2"/>
<gene>
    <name evidence="3" type="ORF">SAMN05443638_12311</name>
</gene>
<dbReference type="RefSeq" id="WP_083573513.1">
    <property type="nucleotide sequence ID" value="NZ_FQVM01000023.1"/>
</dbReference>
<dbReference type="InterPro" id="IPR049117">
    <property type="entry name" value="pulA_all-beta"/>
</dbReference>
<dbReference type="Gene3D" id="2.60.40.1180">
    <property type="entry name" value="Golgi alpha-mannosidase II"/>
    <property type="match status" value="1"/>
</dbReference>
<dbReference type="CDD" id="cd11341">
    <property type="entry name" value="AmyAc_Pullulanase_LD-like"/>
    <property type="match status" value="1"/>
</dbReference>
<dbReference type="InterPro" id="IPR017853">
    <property type="entry name" value="GH"/>
</dbReference>
<reference evidence="3 4" key="1">
    <citation type="submission" date="2016-11" db="EMBL/GenBank/DDBJ databases">
        <authorList>
            <person name="Jaros S."/>
            <person name="Januszkiewicz K."/>
            <person name="Wedrychowicz H."/>
        </authorList>
    </citation>
    <scope>NUCLEOTIDE SEQUENCE [LARGE SCALE GENOMIC DNA]</scope>
    <source>
        <strain evidence="3 4">DSM 2631</strain>
    </source>
</reference>
<dbReference type="CDD" id="cd02860">
    <property type="entry name" value="E_set_Pullulanase"/>
    <property type="match status" value="1"/>
</dbReference>
<evidence type="ECO:0000259" key="2">
    <source>
        <dbReference type="SMART" id="SM00642"/>
    </source>
</evidence>
<dbReference type="GO" id="GO:0005975">
    <property type="term" value="P:carbohydrate metabolic process"/>
    <property type="evidence" value="ECO:0007669"/>
    <property type="project" value="InterPro"/>
</dbReference>
<comment type="similarity">
    <text evidence="1">Belongs to the glycosyl hydrolase 13 family.</text>
</comment>
<dbReference type="EMBL" id="FQVM01000023">
    <property type="protein sequence ID" value="SHE99613.1"/>
    <property type="molecule type" value="Genomic_DNA"/>
</dbReference>
<dbReference type="Proteomes" id="UP000184035">
    <property type="component" value="Unassembled WGS sequence"/>
</dbReference>
<dbReference type="InterPro" id="IPR004193">
    <property type="entry name" value="Glyco_hydro_13_N"/>
</dbReference>
<dbReference type="Pfam" id="PF02922">
    <property type="entry name" value="CBM_48"/>
    <property type="match status" value="1"/>
</dbReference>
<dbReference type="NCBIfam" id="TIGR02104">
    <property type="entry name" value="pulA_typeI"/>
    <property type="match status" value="1"/>
</dbReference>
<proteinExistence type="inferred from homology"/>
<dbReference type="InterPro" id="IPR013780">
    <property type="entry name" value="Glyco_hydro_b"/>
</dbReference>
<dbReference type="SMR" id="A0A1M4Y223"/>
<dbReference type="STRING" id="1533.SAMN05443638_12311"/>
<dbReference type="Pfam" id="PF00128">
    <property type="entry name" value="Alpha-amylase"/>
    <property type="match status" value="1"/>
</dbReference>